<evidence type="ECO:0000313" key="2">
    <source>
        <dbReference type="Proteomes" id="UP000223409"/>
    </source>
</evidence>
<name>A0A291AV00_9CAUD</name>
<reference evidence="1 2" key="1">
    <citation type="submission" date="2017-08" db="EMBL/GenBank/DDBJ databases">
        <authorList>
            <person name="Patton C.J."/>
            <person name="Kotturi H."/>
            <person name="Stoner T.H."/>
            <person name="Garlena R.A."/>
            <person name="Russell D.A."/>
            <person name="Hatfull G.F."/>
        </authorList>
    </citation>
    <scope>NUCLEOTIDE SEQUENCE [LARGE SCALE GENOMIC DNA]</scope>
</reference>
<proteinExistence type="predicted"/>
<accession>A0A291AV00</accession>
<protein>
    <submittedName>
        <fullName evidence="1">Uncharacterized protein</fullName>
    </submittedName>
</protein>
<dbReference type="Proteomes" id="UP000223409">
    <property type="component" value="Genome"/>
</dbReference>
<gene>
    <name evidence="1" type="primary">36</name>
    <name evidence="1" type="ORF">OKCENTRAL2016_36</name>
</gene>
<dbReference type="EMBL" id="MF773750">
    <property type="protein sequence ID" value="ATE84779.1"/>
    <property type="molecule type" value="Genomic_DNA"/>
</dbReference>
<organism evidence="1 2">
    <name type="scientific">Mycobacterium phage OKCentral2016</name>
    <dbReference type="NCBI Taxonomy" id="2040289"/>
    <lineage>
        <taxon>Viruses</taxon>
        <taxon>Duplodnaviria</taxon>
        <taxon>Heunggongvirae</taxon>
        <taxon>Uroviricota</taxon>
        <taxon>Caudoviricetes</taxon>
        <taxon>Fromanvirus</taxon>
        <taxon>Fromanvirus goose</taxon>
    </lineage>
</organism>
<evidence type="ECO:0000313" key="1">
    <source>
        <dbReference type="EMBL" id="ATE84779.1"/>
    </source>
</evidence>
<sequence>MAKHRWPTLPIRDGFVFLYGGRRDRSGAVWVRWNQRTENLEPIK</sequence>